<evidence type="ECO:0000313" key="1">
    <source>
        <dbReference type="EMBL" id="CAI9100963.1"/>
    </source>
</evidence>
<dbReference type="AlphaFoldDB" id="A0AAV1D293"/>
<dbReference type="EMBL" id="OX459120">
    <property type="protein sequence ID" value="CAI9100963.1"/>
    <property type="molecule type" value="Genomic_DNA"/>
</dbReference>
<keyword evidence="2" id="KW-1185">Reference proteome</keyword>
<sequence>MDAFRCCVHSTLGILSRNNQGVRAISECIRATCSQSLVPANNGTWFLGCKLRFDKGSGVLKISPLNVNDSTETFFRNLITFELSGASLMAMKFTRSESDPYGCYLKCITSYVTMLNNLIDTCKDVDLVQGGIIKNELGSSKQVAELYSEFVIDAREF</sequence>
<organism evidence="1 2">
    <name type="scientific">Oldenlandia corymbosa var. corymbosa</name>
    <dbReference type="NCBI Taxonomy" id="529605"/>
    <lineage>
        <taxon>Eukaryota</taxon>
        <taxon>Viridiplantae</taxon>
        <taxon>Streptophyta</taxon>
        <taxon>Embryophyta</taxon>
        <taxon>Tracheophyta</taxon>
        <taxon>Spermatophyta</taxon>
        <taxon>Magnoliopsida</taxon>
        <taxon>eudicotyledons</taxon>
        <taxon>Gunneridae</taxon>
        <taxon>Pentapetalae</taxon>
        <taxon>asterids</taxon>
        <taxon>lamiids</taxon>
        <taxon>Gentianales</taxon>
        <taxon>Rubiaceae</taxon>
        <taxon>Rubioideae</taxon>
        <taxon>Spermacoceae</taxon>
        <taxon>Hedyotis-Oldenlandia complex</taxon>
        <taxon>Oldenlandia</taxon>
    </lineage>
</organism>
<accession>A0AAV1D293</accession>
<dbReference type="PANTHER" id="PTHR31170:SF25">
    <property type="entry name" value="BNAA09G04570D PROTEIN"/>
    <property type="match status" value="1"/>
</dbReference>
<evidence type="ECO:0000313" key="2">
    <source>
        <dbReference type="Proteomes" id="UP001161247"/>
    </source>
</evidence>
<proteinExistence type="predicted"/>
<gene>
    <name evidence="1" type="ORF">OLC1_LOCUS10663</name>
</gene>
<dbReference type="Proteomes" id="UP001161247">
    <property type="component" value="Chromosome 3"/>
</dbReference>
<dbReference type="InterPro" id="IPR004158">
    <property type="entry name" value="DUF247_pln"/>
</dbReference>
<reference evidence="1" key="1">
    <citation type="submission" date="2023-03" db="EMBL/GenBank/DDBJ databases">
        <authorList>
            <person name="Julca I."/>
        </authorList>
    </citation>
    <scope>NUCLEOTIDE SEQUENCE</scope>
</reference>
<name>A0AAV1D293_OLDCO</name>
<dbReference type="PANTHER" id="PTHR31170">
    <property type="entry name" value="BNAC04G53230D PROTEIN"/>
    <property type="match status" value="1"/>
</dbReference>
<dbReference type="Pfam" id="PF03140">
    <property type="entry name" value="DUF247"/>
    <property type="match status" value="1"/>
</dbReference>
<protein>
    <submittedName>
        <fullName evidence="1">OLC1v1038154C1</fullName>
    </submittedName>
</protein>